<dbReference type="OrthoDB" id="7840273at2"/>
<dbReference type="InterPro" id="IPR029058">
    <property type="entry name" value="AB_hydrolase_fold"/>
</dbReference>
<keyword evidence="2" id="KW-1185">Reference proteome</keyword>
<sequence>MPPNPTPPSSRYDASQAADDADWFDRLDEICAEEGYYEPIGGRHHAFFADESPTLIVSFDTLQATRARPRQMPFALTVAELRGWSHLAIIAEGETWFREQSLYRYFDRLVDEAFFDDFDRVVFYGAGMGGYAACAFSVAAPGSTVVAVSPRATLDPSVAGWDRRDLVARRLNFNDRYGYAPDMIEAAERVFVLHDPYLPEDAMHAALFRGPHVSALRTRYLGDAVEPALIQIGLMPDLLLAAGDGRLTPEVFHRGWRARRHSPTYVDGLVADLEVTGRLRAARELFGTVDPSALTPGLRAALARLEREAQSSSGVA</sequence>
<evidence type="ECO:0000313" key="1">
    <source>
        <dbReference type="EMBL" id="GGO25711.1"/>
    </source>
</evidence>
<evidence type="ECO:0008006" key="3">
    <source>
        <dbReference type="Google" id="ProtNLM"/>
    </source>
</evidence>
<proteinExistence type="predicted"/>
<gene>
    <name evidence="1" type="ORF">GCM10010991_05670</name>
</gene>
<comment type="caution">
    <text evidence="1">The sequence shown here is derived from an EMBL/GenBank/DDBJ whole genome shotgun (WGS) entry which is preliminary data.</text>
</comment>
<name>A0A917YIU0_9RHOB</name>
<evidence type="ECO:0000313" key="2">
    <source>
        <dbReference type="Proteomes" id="UP000598196"/>
    </source>
</evidence>
<organism evidence="1 2">
    <name type="scientific">Gemmobacter aquaticus</name>
    <dbReference type="NCBI Taxonomy" id="490185"/>
    <lineage>
        <taxon>Bacteria</taxon>
        <taxon>Pseudomonadati</taxon>
        <taxon>Pseudomonadota</taxon>
        <taxon>Alphaproteobacteria</taxon>
        <taxon>Rhodobacterales</taxon>
        <taxon>Paracoccaceae</taxon>
        <taxon>Gemmobacter</taxon>
    </lineage>
</organism>
<reference evidence="1 2" key="1">
    <citation type="journal article" date="2014" name="Int. J. Syst. Evol. Microbiol.">
        <title>Complete genome sequence of Corynebacterium casei LMG S-19264T (=DSM 44701T), isolated from a smear-ripened cheese.</title>
        <authorList>
            <consortium name="US DOE Joint Genome Institute (JGI-PGF)"/>
            <person name="Walter F."/>
            <person name="Albersmeier A."/>
            <person name="Kalinowski J."/>
            <person name="Ruckert C."/>
        </authorList>
    </citation>
    <scope>NUCLEOTIDE SEQUENCE [LARGE SCALE GENOMIC DNA]</scope>
    <source>
        <strain evidence="1 2">CGMCC 1.7029</strain>
    </source>
</reference>
<dbReference type="RefSeq" id="WP_146285650.1">
    <property type="nucleotide sequence ID" value="NZ_BMLP01000001.1"/>
</dbReference>
<dbReference type="Proteomes" id="UP000598196">
    <property type="component" value="Unassembled WGS sequence"/>
</dbReference>
<accession>A0A917YIU0</accession>
<dbReference type="AlphaFoldDB" id="A0A917YIU0"/>
<dbReference type="SUPFAM" id="SSF53474">
    <property type="entry name" value="alpha/beta-Hydrolases"/>
    <property type="match status" value="1"/>
</dbReference>
<protein>
    <recommendedName>
        <fullName evidence="3">Phosphoadenosine phosphosulfate reductase</fullName>
    </recommendedName>
</protein>
<dbReference type="EMBL" id="BMLP01000001">
    <property type="protein sequence ID" value="GGO25711.1"/>
    <property type="molecule type" value="Genomic_DNA"/>
</dbReference>